<evidence type="ECO:0000313" key="3">
    <source>
        <dbReference type="Proteomes" id="UP000276899"/>
    </source>
</evidence>
<keyword evidence="1" id="KW-0812">Transmembrane</keyword>
<dbReference type="STRING" id="1278298.GCA_000428685_00220"/>
<organism evidence="2 3">
    <name type="scientific">Actinomyces slackii</name>
    <dbReference type="NCBI Taxonomy" id="52774"/>
    <lineage>
        <taxon>Bacteria</taxon>
        <taxon>Bacillati</taxon>
        <taxon>Actinomycetota</taxon>
        <taxon>Actinomycetes</taxon>
        <taxon>Actinomycetales</taxon>
        <taxon>Actinomycetaceae</taxon>
        <taxon>Actinomyces</taxon>
    </lineage>
</organism>
<keyword evidence="1" id="KW-0472">Membrane</keyword>
<sequence length="429" mass="46126">MLSIRRDSLRTRIGLTALVVALVVSATAIWWWVRRDPEQDRPAVTVDLGSVGGAAEAEAAGVITSPKTGSSDRDWTIHTSGNKGNLPELWSQPTAYGPVLLSHADLEETSEEQASTAGTAVISVEPSTGEARWYRSLMPTIDLQDGYGNNFRFPQAHGLRASPDGEHIAVLLSPIPGGGSDRPGPRTVVVLSAKTGEVVRTVESRDHVLSMVLTDEALSVQTSPNLAAEGSTISTYSLSSPKAKPAHWSPKGWLVGSTGSTVMLSPRSDMTRNGDLCGEDACPVMTVSLADPVSGKQQRSIDGVYRVFPSGWVERFPDPARSSRIAPDSQEWFEERRELVDLASGSPIDITGLAVEPVITMTGFVWLLQTPSWWETSDGPNLNLTPSSWISAIPGGDRTQHKSAFKAITVDGNYTYSAVYREPQLMGSS</sequence>
<protein>
    <submittedName>
        <fullName evidence="2">Uncharacterized protein</fullName>
    </submittedName>
</protein>
<dbReference type="Proteomes" id="UP000276899">
    <property type="component" value="Chromosome"/>
</dbReference>
<gene>
    <name evidence="2" type="ORF">NCTC11923_00697</name>
</gene>
<dbReference type="InterPro" id="IPR011047">
    <property type="entry name" value="Quinoprotein_ADH-like_sf"/>
</dbReference>
<keyword evidence="1" id="KW-1133">Transmembrane helix</keyword>
<reference evidence="2 3" key="1">
    <citation type="submission" date="2018-12" db="EMBL/GenBank/DDBJ databases">
        <authorList>
            <consortium name="Pathogen Informatics"/>
        </authorList>
    </citation>
    <scope>NUCLEOTIDE SEQUENCE [LARGE SCALE GENOMIC DNA]</scope>
    <source>
        <strain evidence="2 3">NCTC11923</strain>
    </source>
</reference>
<dbReference type="RefSeq" id="WP_026426373.1">
    <property type="nucleotide sequence ID" value="NZ_CBCRWE010000003.1"/>
</dbReference>
<evidence type="ECO:0000256" key="1">
    <source>
        <dbReference type="SAM" id="Phobius"/>
    </source>
</evidence>
<proteinExistence type="predicted"/>
<keyword evidence="3" id="KW-1185">Reference proteome</keyword>
<dbReference type="KEGG" id="asla:NCTC11923_00697"/>
<accession>A0A3S4WJ67</accession>
<name>A0A3S4WJ67_9ACTO</name>
<evidence type="ECO:0000313" key="2">
    <source>
        <dbReference type="EMBL" id="VEG74078.1"/>
    </source>
</evidence>
<dbReference type="SUPFAM" id="SSF50998">
    <property type="entry name" value="Quinoprotein alcohol dehydrogenase-like"/>
    <property type="match status" value="1"/>
</dbReference>
<dbReference type="AlphaFoldDB" id="A0A3S4WJ67"/>
<feature type="transmembrane region" description="Helical" evidence="1">
    <location>
        <begin position="12"/>
        <end position="33"/>
    </location>
</feature>
<dbReference type="EMBL" id="LR134363">
    <property type="protein sequence ID" value="VEG74078.1"/>
    <property type="molecule type" value="Genomic_DNA"/>
</dbReference>